<organism evidence="10">
    <name type="scientific">Rhipicephalus appendiculatus</name>
    <name type="common">Brown ear tick</name>
    <dbReference type="NCBI Taxonomy" id="34631"/>
    <lineage>
        <taxon>Eukaryota</taxon>
        <taxon>Metazoa</taxon>
        <taxon>Ecdysozoa</taxon>
        <taxon>Arthropoda</taxon>
        <taxon>Chelicerata</taxon>
        <taxon>Arachnida</taxon>
        <taxon>Acari</taxon>
        <taxon>Parasitiformes</taxon>
        <taxon>Ixodida</taxon>
        <taxon>Ixodoidea</taxon>
        <taxon>Ixodidae</taxon>
        <taxon>Rhipicephalinae</taxon>
        <taxon>Rhipicephalus</taxon>
        <taxon>Rhipicephalus</taxon>
    </lineage>
</organism>
<feature type="region of interest" description="Disordered" evidence="8">
    <location>
        <begin position="156"/>
        <end position="182"/>
    </location>
</feature>
<dbReference type="PANTHER" id="PTHR21541">
    <property type="entry name" value="BTB POZ DOMAIN CONTAINING 12"/>
    <property type="match status" value="1"/>
</dbReference>
<feature type="domain" description="BTB" evidence="9">
    <location>
        <begin position="441"/>
        <end position="508"/>
    </location>
</feature>
<protein>
    <recommendedName>
        <fullName evidence="7">Structure-specific endonuclease subunit SLX4</fullName>
    </recommendedName>
</protein>
<evidence type="ECO:0000256" key="4">
    <source>
        <dbReference type="ARBA" id="ARBA00023172"/>
    </source>
</evidence>
<feature type="compositionally biased region" description="Acidic residues" evidence="8">
    <location>
        <begin position="578"/>
        <end position="593"/>
    </location>
</feature>
<reference evidence="10" key="1">
    <citation type="journal article" date="2016" name="Ticks Tick Borne Dis.">
        <title>De novo assembly and annotation of the salivary gland transcriptome of Rhipicephalus appendiculatus male and female ticks during blood feeding.</title>
        <authorList>
            <person name="de Castro M.H."/>
            <person name="de Klerk D."/>
            <person name="Pienaar R."/>
            <person name="Latif A.A."/>
            <person name="Rees D.J."/>
            <person name="Mans B.J."/>
        </authorList>
    </citation>
    <scope>NUCLEOTIDE SEQUENCE</scope>
    <source>
        <tissue evidence="10">Salivary glands</tissue>
    </source>
</reference>
<accession>A0A131YJV9</accession>
<dbReference type="AlphaFoldDB" id="A0A131YJV9"/>
<evidence type="ECO:0000256" key="6">
    <source>
        <dbReference type="ARBA" id="ARBA00023242"/>
    </source>
</evidence>
<dbReference type="InterPro" id="IPR000210">
    <property type="entry name" value="BTB/POZ_dom"/>
</dbReference>
<comment type="similarity">
    <text evidence="2">Belongs to the SLX4 family.</text>
</comment>
<dbReference type="GO" id="GO:0006260">
    <property type="term" value="P:DNA replication"/>
    <property type="evidence" value="ECO:0007669"/>
    <property type="project" value="InterPro"/>
</dbReference>
<dbReference type="EMBL" id="GEDV01009827">
    <property type="protein sequence ID" value="JAP78730.1"/>
    <property type="molecule type" value="Transcribed_RNA"/>
</dbReference>
<feature type="compositionally biased region" description="Basic and acidic residues" evidence="8">
    <location>
        <begin position="797"/>
        <end position="818"/>
    </location>
</feature>
<evidence type="ECO:0000259" key="9">
    <source>
        <dbReference type="PROSITE" id="PS50097"/>
    </source>
</evidence>
<feature type="compositionally biased region" description="Low complexity" evidence="8">
    <location>
        <begin position="972"/>
        <end position="987"/>
    </location>
</feature>
<proteinExistence type="inferred from homology"/>
<dbReference type="PANTHER" id="PTHR21541:SF3">
    <property type="entry name" value="STRUCTURE-SPECIFIC ENDONUCLEASE SUBUNIT SLX4"/>
    <property type="match status" value="1"/>
</dbReference>
<dbReference type="Pfam" id="PF09494">
    <property type="entry name" value="Slx4"/>
    <property type="match status" value="1"/>
</dbReference>
<keyword evidence="3" id="KW-0227">DNA damage</keyword>
<feature type="compositionally biased region" description="Basic and acidic residues" evidence="8">
    <location>
        <begin position="746"/>
        <end position="762"/>
    </location>
</feature>
<dbReference type="GO" id="GO:0004519">
    <property type="term" value="F:endonuclease activity"/>
    <property type="evidence" value="ECO:0007669"/>
    <property type="project" value="UniProtKB-KW"/>
</dbReference>
<evidence type="ECO:0000256" key="1">
    <source>
        <dbReference type="ARBA" id="ARBA00004123"/>
    </source>
</evidence>
<keyword evidence="10" id="KW-0378">Hydrolase</keyword>
<feature type="compositionally biased region" description="Polar residues" evidence="8">
    <location>
        <begin position="630"/>
        <end position="650"/>
    </location>
</feature>
<dbReference type="InterPro" id="IPR018574">
    <property type="entry name" value="Structure-sp_endonuc_su_Slx4"/>
</dbReference>
<feature type="region of interest" description="Disordered" evidence="8">
    <location>
        <begin position="565"/>
        <end position="832"/>
    </location>
</feature>
<dbReference type="GO" id="GO:0006281">
    <property type="term" value="P:DNA repair"/>
    <property type="evidence" value="ECO:0007669"/>
    <property type="project" value="UniProtKB-KW"/>
</dbReference>
<feature type="compositionally biased region" description="Basic and acidic residues" evidence="8">
    <location>
        <begin position="602"/>
        <end position="618"/>
    </location>
</feature>
<evidence type="ECO:0000256" key="2">
    <source>
        <dbReference type="ARBA" id="ARBA00006661"/>
    </source>
</evidence>
<dbReference type="GO" id="GO:0000712">
    <property type="term" value="P:resolution of meiotic recombination intermediates"/>
    <property type="evidence" value="ECO:0007669"/>
    <property type="project" value="TreeGrafter"/>
</dbReference>
<keyword evidence="10" id="KW-0540">Nuclease</keyword>
<dbReference type="CDD" id="cd22999">
    <property type="entry name" value="SAP_SLX4"/>
    <property type="match status" value="1"/>
</dbReference>
<dbReference type="SUPFAM" id="SSF54695">
    <property type="entry name" value="POZ domain"/>
    <property type="match status" value="1"/>
</dbReference>
<evidence type="ECO:0000256" key="8">
    <source>
        <dbReference type="SAM" id="MobiDB-lite"/>
    </source>
</evidence>
<dbReference type="Gene3D" id="3.30.710.10">
    <property type="entry name" value="Potassium Channel Kv1.1, Chain A"/>
    <property type="match status" value="1"/>
</dbReference>
<feature type="region of interest" description="Disordered" evidence="8">
    <location>
        <begin position="934"/>
        <end position="989"/>
    </location>
</feature>
<evidence type="ECO:0000256" key="7">
    <source>
        <dbReference type="ARBA" id="ARBA00029496"/>
    </source>
</evidence>
<name>A0A131YJV9_RHIAP</name>
<evidence type="ECO:0000256" key="5">
    <source>
        <dbReference type="ARBA" id="ARBA00023204"/>
    </source>
</evidence>
<keyword evidence="5" id="KW-0234">DNA repair</keyword>
<evidence type="ECO:0000313" key="10">
    <source>
        <dbReference type="EMBL" id="JAP78730.1"/>
    </source>
</evidence>
<dbReference type="Pfam" id="PF00651">
    <property type="entry name" value="BTB"/>
    <property type="match status" value="1"/>
</dbReference>
<dbReference type="PROSITE" id="PS50097">
    <property type="entry name" value="BTB"/>
    <property type="match status" value="1"/>
</dbReference>
<keyword evidence="4" id="KW-0233">DNA recombination</keyword>
<dbReference type="GO" id="GO:0033557">
    <property type="term" value="C:Slx1-Slx4 complex"/>
    <property type="evidence" value="ECO:0007669"/>
    <property type="project" value="InterPro"/>
</dbReference>
<feature type="compositionally biased region" description="Basic and acidic residues" evidence="8">
    <location>
        <begin position="684"/>
        <end position="716"/>
    </location>
</feature>
<dbReference type="InterPro" id="IPR011333">
    <property type="entry name" value="SKP1/BTB/POZ_sf"/>
</dbReference>
<evidence type="ECO:0000256" key="3">
    <source>
        <dbReference type="ARBA" id="ARBA00022763"/>
    </source>
</evidence>
<sequence>MDRCAVWPRPEARCPACGECVAGAMEAHVEKCLQRFSKNPKSTESCVCVVCRKDITSLDEAQRMAHVNRCLDGEAKEPVQEPVVSTPSRNGSPGFVLLDCPLCERSFKTSEACKNHIKQCSIKLGMSPKQVVDAIRLQQRYVQERMAAGLPVVRRRRNAPADASAAQRPAKKPRPVASVPKSKYQEEVQMARALSASLTTAGRDQDDAQRRFCEMFGSGHSSGRRRKHAVKETPVLLLTSADERAKKVEEKIELLLTQRMIGLELGDLSWCTKLKATGKLSNRIRELSTKDAPLWSLAGECRERQEDYYLCSLSPVVTPSTVEVGSRLKSLSQVPGRRLSGDLGIVEGLATGKPKPLESDRELSTQLHRDALFSALNTTLSSTAACPNATQLKMPDSNEIGQGFLTQETEEEPAKQGSSLTPGARKILQDLDALVGHRRFCDIRIVTEDGVVIPAHRAILFTRCPAAEKEVVSRPGEKGLLLYWTTRSKACILAFLHYIYSGALDLDKDDRRLHLDLRGMAFRYGMEELCEELKDRYFRNESEQDGDGDGVADTSLDEILSSFWLEDDGGNGHREEDPVSDDGDNVESLEEVCEFLSSQHAPKNEGTEYSKNATEHTSETVPVLLPPRTSLEQTTQPTSRSLLEQSSAEVLQQVHRRPGTPFSAPAPASPVQSEDEQAWMDLGENGHHRDEGHHDDSRGEETDHLAEGAASAHDDSDSCSEELFGESNDSASSVGNATEGDEDVEDRERVPLRQEAKRKRDSDDDDETAAQDGSQGSGEKCKDTDDVWDCVWDGFDDGAHQDTAPPERRPPSASRWDRQSPAAAKAASAEEVPREMLDSFFFEEQRGADNGAAPTGLERTPVSLPRYLGAPSHAYTPVTPLPDYGAMQTPELRDQLQQYGVRRLPRKQAVNVLNHIYDETHPLVPETPVRITFPRRGMNAGGDRDYRSGPMLASGRPEPFSGSSSANEEPSHYSVSSSGEDGSCSDTSDTDIKEQLRRFFERNTELSESILMYEPIDFQKLRLNLKQASIRISSKSLINYLDEQCITFTMPRSEKQQAKQRRRQENFRRRLLGKRALGTAQEGLPS</sequence>
<feature type="compositionally biased region" description="Polar residues" evidence="8">
    <location>
        <begin position="727"/>
        <end position="736"/>
    </location>
</feature>
<keyword evidence="10" id="KW-0255">Endonuclease</keyword>
<keyword evidence="6" id="KW-0539">Nucleus</keyword>
<comment type="subcellular location">
    <subcellularLocation>
        <location evidence="1">Nucleus</location>
    </subcellularLocation>
</comment>